<gene>
    <name evidence="10" type="ORF">G4D61_01165</name>
</gene>
<keyword evidence="4" id="KW-0949">S-adenosyl-L-methionine</keyword>
<dbReference type="PRINTS" id="PR00508">
    <property type="entry name" value="S21N4MTFRASE"/>
</dbReference>
<dbReference type="InterPro" id="IPR002941">
    <property type="entry name" value="DNA_methylase_N4/N6"/>
</dbReference>
<evidence type="ECO:0000256" key="8">
    <source>
        <dbReference type="RuleBase" id="RU362026"/>
    </source>
</evidence>
<keyword evidence="6" id="KW-0238">DNA-binding</keyword>
<keyword evidence="2 10" id="KW-0489">Methyltransferase</keyword>
<evidence type="ECO:0000256" key="3">
    <source>
        <dbReference type="ARBA" id="ARBA00022679"/>
    </source>
</evidence>
<dbReference type="GO" id="GO:0009307">
    <property type="term" value="P:DNA restriction-modification system"/>
    <property type="evidence" value="ECO:0007669"/>
    <property type="project" value="UniProtKB-KW"/>
</dbReference>
<dbReference type="GO" id="GO:0032259">
    <property type="term" value="P:methylation"/>
    <property type="evidence" value="ECO:0007669"/>
    <property type="project" value="UniProtKB-KW"/>
</dbReference>
<dbReference type="GO" id="GO:0003677">
    <property type="term" value="F:DNA binding"/>
    <property type="evidence" value="ECO:0007669"/>
    <property type="project" value="UniProtKB-KW"/>
</dbReference>
<proteinExistence type="inferred from homology"/>
<dbReference type="SUPFAM" id="SSF53335">
    <property type="entry name" value="S-adenosyl-L-methionine-dependent methyltransferases"/>
    <property type="match status" value="1"/>
</dbReference>
<evidence type="ECO:0000259" key="9">
    <source>
        <dbReference type="Pfam" id="PF01555"/>
    </source>
</evidence>
<dbReference type="Gene3D" id="3.40.50.150">
    <property type="entry name" value="Vaccinia Virus protein VP39"/>
    <property type="match status" value="1"/>
</dbReference>
<reference evidence="10 11" key="2">
    <citation type="submission" date="2020-03" db="EMBL/GenBank/DDBJ databases">
        <title>Bacillus aquiflavi sp. nov., isolated from yellow water of strong flavor Chinese baijiu in Yibin region of China.</title>
        <authorList>
            <person name="Xie J."/>
        </authorList>
    </citation>
    <scope>NUCLEOTIDE SEQUENCE [LARGE SCALE GENOMIC DNA]</scope>
    <source>
        <strain evidence="10 11">Gsoil 114</strain>
    </source>
</reference>
<sequence>MSKILVSEQRNYMVKTVAEAKEISTVFLSSEGINDVEFGLPEIDDRYDIWRVPLLSSNNTLLGHVIINAKNGEIDKKKTTKKEVIDSRLIFSGQKEEKKVKSKKGKYPISPLPNMILKGDSREVLDTLPEESVDLIFTSPPYYNARTEYSDYATYEEYLEVIREVIRKSAKVLVEGRFFVMNVSPVLIPRASRSEASKRIAVPFDMHRLFIEEGFEFVDDIIWQKPEGAGWASGRGRRFAADRNPLQYKPVPVTENILVYRKKSDKLIDWFIRRHPNQELVQESKVGDDYEKTNIWYISPARDKRHRAIFPKELARRVIQYYSFKNDVVLDPFGGIGTTGKAAADLERRFVLIEKEEEYVEATVNDLRQLYFDIFDDIEIRR</sequence>
<dbReference type="EMBL" id="JAAIWK010000001">
    <property type="protein sequence ID" value="NEY18579.1"/>
    <property type="molecule type" value="Genomic_DNA"/>
</dbReference>
<dbReference type="Proteomes" id="UP000476934">
    <property type="component" value="Unassembled WGS sequence"/>
</dbReference>
<feature type="domain" description="DNA methylase N-4/N-6" evidence="9">
    <location>
        <begin position="133"/>
        <end position="363"/>
    </location>
</feature>
<evidence type="ECO:0000256" key="4">
    <source>
        <dbReference type="ARBA" id="ARBA00022691"/>
    </source>
</evidence>
<dbReference type="Pfam" id="PF01555">
    <property type="entry name" value="N6_N4_Mtase"/>
    <property type="match status" value="1"/>
</dbReference>
<dbReference type="GO" id="GO:0008170">
    <property type="term" value="F:N-methyltransferase activity"/>
    <property type="evidence" value="ECO:0007669"/>
    <property type="project" value="InterPro"/>
</dbReference>
<dbReference type="PROSITE" id="PS00093">
    <property type="entry name" value="N4_MTASE"/>
    <property type="match status" value="1"/>
</dbReference>
<evidence type="ECO:0000313" key="10">
    <source>
        <dbReference type="EMBL" id="NEY18579.1"/>
    </source>
</evidence>
<keyword evidence="3 10" id="KW-0808">Transferase</keyword>
<dbReference type="EC" id="2.1.1.-" evidence="8"/>
<evidence type="ECO:0000256" key="1">
    <source>
        <dbReference type="ARBA" id="ARBA00010203"/>
    </source>
</evidence>
<dbReference type="RefSeq" id="WP_163173043.1">
    <property type="nucleotide sequence ID" value="NZ_JAAIWK010000001.1"/>
</dbReference>
<dbReference type="InterPro" id="IPR017985">
    <property type="entry name" value="MeTrfase_CN4_CS"/>
</dbReference>
<dbReference type="InterPro" id="IPR001091">
    <property type="entry name" value="RM_Methyltransferase"/>
</dbReference>
<reference evidence="10 11" key="1">
    <citation type="submission" date="2020-02" db="EMBL/GenBank/DDBJ databases">
        <authorList>
            <person name="Feng H."/>
        </authorList>
    </citation>
    <scope>NUCLEOTIDE SEQUENCE [LARGE SCALE GENOMIC DNA]</scope>
    <source>
        <strain evidence="10 11">Gsoil 114</strain>
    </source>
</reference>
<dbReference type="InterPro" id="IPR029063">
    <property type="entry name" value="SAM-dependent_MTases_sf"/>
</dbReference>
<dbReference type="GO" id="GO:0015667">
    <property type="term" value="F:site-specific DNA-methyltransferase (cytosine-N4-specific) activity"/>
    <property type="evidence" value="ECO:0007669"/>
    <property type="project" value="UniProtKB-EC"/>
</dbReference>
<keyword evidence="11" id="KW-1185">Reference proteome</keyword>
<dbReference type="AlphaFoldDB" id="A0A6M0P3L9"/>
<comment type="similarity">
    <text evidence="1">Belongs to the N(4)/N(6)-methyltransferase family. N(4) subfamily.</text>
</comment>
<name>A0A6M0P3L9_9BACI</name>
<evidence type="ECO:0000256" key="5">
    <source>
        <dbReference type="ARBA" id="ARBA00022747"/>
    </source>
</evidence>
<evidence type="ECO:0000313" key="11">
    <source>
        <dbReference type="Proteomes" id="UP000476934"/>
    </source>
</evidence>
<evidence type="ECO:0000256" key="6">
    <source>
        <dbReference type="ARBA" id="ARBA00023125"/>
    </source>
</evidence>
<accession>A0A6M0P3L9</accession>
<comment type="caution">
    <text evidence="10">The sequence shown here is derived from an EMBL/GenBank/DDBJ whole genome shotgun (WGS) entry which is preliminary data.</text>
</comment>
<protein>
    <recommendedName>
        <fullName evidence="8">Methyltransferase</fullName>
        <ecNumber evidence="8">2.1.1.-</ecNumber>
    </recommendedName>
</protein>
<keyword evidence="5" id="KW-0680">Restriction system</keyword>
<organism evidence="10 11">
    <name type="scientific">Heyndrickxia ginsengihumi</name>
    <dbReference type="NCBI Taxonomy" id="363870"/>
    <lineage>
        <taxon>Bacteria</taxon>
        <taxon>Bacillati</taxon>
        <taxon>Bacillota</taxon>
        <taxon>Bacilli</taxon>
        <taxon>Bacillales</taxon>
        <taxon>Bacillaceae</taxon>
        <taxon>Heyndrickxia</taxon>
    </lineage>
</organism>
<evidence type="ECO:0000256" key="2">
    <source>
        <dbReference type="ARBA" id="ARBA00022603"/>
    </source>
</evidence>
<evidence type="ECO:0000256" key="7">
    <source>
        <dbReference type="ARBA" id="ARBA00049120"/>
    </source>
</evidence>
<comment type="catalytic activity">
    <reaction evidence="7">
        <text>a 2'-deoxycytidine in DNA + S-adenosyl-L-methionine = an N(4)-methyl-2'-deoxycytidine in DNA + S-adenosyl-L-homocysteine + H(+)</text>
        <dbReference type="Rhea" id="RHEA:16857"/>
        <dbReference type="Rhea" id="RHEA-COMP:11369"/>
        <dbReference type="Rhea" id="RHEA-COMP:13674"/>
        <dbReference type="ChEBI" id="CHEBI:15378"/>
        <dbReference type="ChEBI" id="CHEBI:57856"/>
        <dbReference type="ChEBI" id="CHEBI:59789"/>
        <dbReference type="ChEBI" id="CHEBI:85452"/>
        <dbReference type="ChEBI" id="CHEBI:137933"/>
        <dbReference type="EC" id="2.1.1.113"/>
    </reaction>
</comment>